<reference evidence="1 2" key="1">
    <citation type="submission" date="2018-12" db="EMBL/GenBank/DDBJ databases">
        <title>Unveiling genomic diversity among members of the Bifidobacterium pseudolongum species, a widely distributed gut commensal of the animal kingdom.</title>
        <authorList>
            <person name="Lugli G.A."/>
            <person name="Duranti S."/>
            <person name="Albert K."/>
            <person name="Mancabelli L."/>
            <person name="Napoli S."/>
            <person name="Viappiani A."/>
            <person name="Anzalone R."/>
            <person name="Longhi G."/>
            <person name="Milani C."/>
            <person name="Turroni F."/>
            <person name="Alessandri G."/>
            <person name="Sela D.A."/>
            <person name="Van Sinderen D."/>
            <person name="Ventura M."/>
        </authorList>
    </citation>
    <scope>NUCLEOTIDE SEQUENCE [LARGE SCALE GENOMIC DNA]</scope>
    <source>
        <strain evidence="1 2">2003B</strain>
    </source>
</reference>
<dbReference type="RefSeq" id="WP_165364380.1">
    <property type="nucleotide sequence ID" value="NZ_RYUW01000012.1"/>
</dbReference>
<organism evidence="1 2">
    <name type="scientific">Bifidobacterium pseudolongum subsp. globosum</name>
    <dbReference type="NCBI Taxonomy" id="1690"/>
    <lineage>
        <taxon>Bacteria</taxon>
        <taxon>Bacillati</taxon>
        <taxon>Actinomycetota</taxon>
        <taxon>Actinomycetes</taxon>
        <taxon>Bifidobacteriales</taxon>
        <taxon>Bifidobacteriaceae</taxon>
        <taxon>Bifidobacterium</taxon>
    </lineage>
</organism>
<proteinExistence type="predicted"/>
<name>A0A4Q5ATI7_9BIFI</name>
<evidence type="ECO:0000313" key="2">
    <source>
        <dbReference type="Proteomes" id="UP000292382"/>
    </source>
</evidence>
<protein>
    <submittedName>
        <fullName evidence="1">Uncharacterized protein</fullName>
    </submittedName>
</protein>
<dbReference type="Proteomes" id="UP000292382">
    <property type="component" value="Unassembled WGS sequence"/>
</dbReference>
<gene>
    <name evidence="1" type="ORF">PG2003B_1016</name>
</gene>
<sequence length="53" mass="5486">MKAKFDALGVAIRAGVDPQSAADMLGLDGVQFTGAVPVSLRLPNNDADSLEDK</sequence>
<dbReference type="EMBL" id="RYUW01000012">
    <property type="protein sequence ID" value="RYQ36519.1"/>
    <property type="molecule type" value="Genomic_DNA"/>
</dbReference>
<comment type="caution">
    <text evidence="1">The sequence shown here is derived from an EMBL/GenBank/DDBJ whole genome shotgun (WGS) entry which is preliminary data.</text>
</comment>
<dbReference type="AlphaFoldDB" id="A0A4Q5ATI7"/>
<accession>A0A4Q5ATI7</accession>
<evidence type="ECO:0000313" key="1">
    <source>
        <dbReference type="EMBL" id="RYQ36519.1"/>
    </source>
</evidence>